<dbReference type="Gene3D" id="1.10.260.40">
    <property type="entry name" value="lambda repressor-like DNA-binding domains"/>
    <property type="match status" value="1"/>
</dbReference>
<dbReference type="Gene3D" id="3.30.450.180">
    <property type="match status" value="1"/>
</dbReference>
<dbReference type="AlphaFoldDB" id="A0A1C5K418"/>
<dbReference type="PANTHER" id="PTHR35010">
    <property type="entry name" value="BLL4672 PROTEIN-RELATED"/>
    <property type="match status" value="1"/>
</dbReference>
<reference evidence="3" key="1">
    <citation type="submission" date="2016-06" db="EMBL/GenBank/DDBJ databases">
        <authorList>
            <person name="Varghese N."/>
            <person name="Submissions Spin"/>
        </authorList>
    </citation>
    <scope>NUCLEOTIDE SEQUENCE [LARGE SCALE GENOMIC DNA]</scope>
    <source>
        <strain evidence="3">DSM 43819</strain>
    </source>
</reference>
<dbReference type="InterPro" id="IPR001387">
    <property type="entry name" value="Cro/C1-type_HTH"/>
</dbReference>
<dbReference type="SMART" id="SM00530">
    <property type="entry name" value="HTH_XRE"/>
    <property type="match status" value="1"/>
</dbReference>
<dbReference type="Pfam" id="PF13560">
    <property type="entry name" value="HTH_31"/>
    <property type="match status" value="1"/>
</dbReference>
<evidence type="ECO:0000313" key="2">
    <source>
        <dbReference type="EMBL" id="SCG77542.1"/>
    </source>
</evidence>
<gene>
    <name evidence="2" type="ORF">GA0070613_6296</name>
</gene>
<dbReference type="Proteomes" id="UP000198221">
    <property type="component" value="Chromosome I"/>
</dbReference>
<dbReference type="Pfam" id="PF17765">
    <property type="entry name" value="MLTR_LBD"/>
    <property type="match status" value="1"/>
</dbReference>
<proteinExistence type="predicted"/>
<dbReference type="EMBL" id="LT607754">
    <property type="protein sequence ID" value="SCG77542.1"/>
    <property type="molecule type" value="Genomic_DNA"/>
</dbReference>
<keyword evidence="3" id="KW-1185">Reference proteome</keyword>
<sequence length="275" mass="30511">MGRSAIGEFLRSCRARISPEDVGLVTHGRRRVPGLRREEVALLSGVSTDYYVRVEQGRSQYVSESVLDAVGRALRLSADERAHLYDLARPSRKAGVAQRHPVRAGIRLLLESMPNTPAIVVDHRMFIVTANALGKALFELTDEPASRDRARYFFLDPHARTFFPDWHADADIVVAHLRLLAGRYPNDPGLTSLIGELCIKSAEFRAAWADYGVREKLHGAKRIHHPLAGDLELWYERLVISGEPEYSLITYTAASSSVTAERLGRLASSSGAGRI</sequence>
<dbReference type="InterPro" id="IPR010982">
    <property type="entry name" value="Lambda_DNA-bd_dom_sf"/>
</dbReference>
<dbReference type="PROSITE" id="PS50943">
    <property type="entry name" value="HTH_CROC1"/>
    <property type="match status" value="1"/>
</dbReference>
<dbReference type="InterPro" id="IPR041413">
    <property type="entry name" value="MLTR_LBD"/>
</dbReference>
<dbReference type="GO" id="GO:0003677">
    <property type="term" value="F:DNA binding"/>
    <property type="evidence" value="ECO:0007669"/>
    <property type="project" value="InterPro"/>
</dbReference>
<dbReference type="CDD" id="cd00093">
    <property type="entry name" value="HTH_XRE"/>
    <property type="match status" value="1"/>
</dbReference>
<dbReference type="PANTHER" id="PTHR35010:SF2">
    <property type="entry name" value="BLL4672 PROTEIN"/>
    <property type="match status" value="1"/>
</dbReference>
<dbReference type="RefSeq" id="WP_231929593.1">
    <property type="nucleotide sequence ID" value="NZ_LT607754.1"/>
</dbReference>
<dbReference type="SUPFAM" id="SSF47413">
    <property type="entry name" value="lambda repressor-like DNA-binding domains"/>
    <property type="match status" value="1"/>
</dbReference>
<name>A0A1C5K418_9ACTN</name>
<accession>A0A1C5K418</accession>
<evidence type="ECO:0000259" key="1">
    <source>
        <dbReference type="PROSITE" id="PS50943"/>
    </source>
</evidence>
<feature type="domain" description="HTH cro/C1-type" evidence="1">
    <location>
        <begin position="34"/>
        <end position="81"/>
    </location>
</feature>
<organism evidence="2 3">
    <name type="scientific">Micromonospora inositola</name>
    <dbReference type="NCBI Taxonomy" id="47865"/>
    <lineage>
        <taxon>Bacteria</taxon>
        <taxon>Bacillati</taxon>
        <taxon>Actinomycetota</taxon>
        <taxon>Actinomycetes</taxon>
        <taxon>Micromonosporales</taxon>
        <taxon>Micromonosporaceae</taxon>
        <taxon>Micromonospora</taxon>
    </lineage>
</organism>
<protein>
    <submittedName>
        <fullName evidence="2">Helix-turn-helix domain-containing protein</fullName>
    </submittedName>
</protein>
<evidence type="ECO:0000313" key="3">
    <source>
        <dbReference type="Proteomes" id="UP000198221"/>
    </source>
</evidence>